<keyword evidence="2" id="KW-0547">Nucleotide-binding</keyword>
<evidence type="ECO:0000256" key="5">
    <source>
        <dbReference type="ARBA" id="ARBA00037982"/>
    </source>
</evidence>
<feature type="transmembrane region" description="Helical" evidence="6">
    <location>
        <begin position="217"/>
        <end position="236"/>
    </location>
</feature>
<dbReference type="GO" id="GO:0110031">
    <property type="term" value="P:negative regulation of G2/MI transition of meiotic cell cycle"/>
    <property type="evidence" value="ECO:0007669"/>
    <property type="project" value="TreeGrafter"/>
</dbReference>
<keyword evidence="9" id="KW-1185">Reference proteome</keyword>
<evidence type="ECO:0000259" key="7">
    <source>
        <dbReference type="PROSITE" id="PS50011"/>
    </source>
</evidence>
<dbReference type="InterPro" id="IPR011009">
    <property type="entry name" value="Kinase-like_dom_sf"/>
</dbReference>
<keyword evidence="3" id="KW-0418">Kinase</keyword>
<reference evidence="9" key="1">
    <citation type="submission" date="2014-03" db="EMBL/GenBank/DDBJ databases">
        <title>The Genome Sequence of Puccinia striiformis f. sp. tritici PST-78.</title>
        <authorList>
            <consortium name="The Broad Institute Genome Sequencing Platform"/>
            <person name="Cuomo C."/>
            <person name="Hulbert S."/>
            <person name="Chen X."/>
            <person name="Walker B."/>
            <person name="Young S.K."/>
            <person name="Zeng Q."/>
            <person name="Gargeya S."/>
            <person name="Fitzgerald M."/>
            <person name="Haas B."/>
            <person name="Abouelleil A."/>
            <person name="Alvarado L."/>
            <person name="Arachchi H.M."/>
            <person name="Berlin A.M."/>
            <person name="Chapman S.B."/>
            <person name="Goldberg J."/>
            <person name="Griggs A."/>
            <person name="Gujja S."/>
            <person name="Hansen M."/>
            <person name="Howarth C."/>
            <person name="Imamovic A."/>
            <person name="Larimer J."/>
            <person name="McCowan C."/>
            <person name="Montmayeur A."/>
            <person name="Murphy C."/>
            <person name="Neiman D."/>
            <person name="Pearson M."/>
            <person name="Priest M."/>
            <person name="Roberts A."/>
            <person name="Saif S."/>
            <person name="Shea T."/>
            <person name="Sisk P."/>
            <person name="Sykes S."/>
            <person name="Wortman J."/>
            <person name="Nusbaum C."/>
            <person name="Birren B."/>
        </authorList>
    </citation>
    <scope>NUCLEOTIDE SEQUENCE [LARGE SCALE GENOMIC DNA]</scope>
    <source>
        <strain evidence="9">race PST-78</strain>
    </source>
</reference>
<sequence length="321" mass="36460">MIPVQDRVDEERIWKITSELAQAVAFMHSSGVLHLDIKPANIFITAHGGLKLGDFGLARRWPRINPSEVRECGLLNGRHKSLKHVPANPSKKDNSVVPLRFLWYEDVGDNDERHMMRFKRCGRFVGFDQEREGDRVYTAPEILGGLYGKEVDVFSVGSIALKIATSVVLPDKGDEWRSLRSSDFSRTDLSTLSSELLRRCRASWMKKLQITTRRRRYWMIRLAMLVTFSCLPAMIYDDLSLEHVTPVRPAPPPDNTWTSARGAVLPEAEGFLPFILTGQSTPSRLKSSVISCFTNRADNSTPWLKFTRRPEAIGDQMEIDT</sequence>
<dbReference type="GO" id="GO:0005634">
    <property type="term" value="C:nucleus"/>
    <property type="evidence" value="ECO:0007669"/>
    <property type="project" value="TreeGrafter"/>
</dbReference>
<organism evidence="8 9">
    <name type="scientific">Puccinia striiformis f. sp. tritici PST-78</name>
    <dbReference type="NCBI Taxonomy" id="1165861"/>
    <lineage>
        <taxon>Eukaryota</taxon>
        <taxon>Fungi</taxon>
        <taxon>Dikarya</taxon>
        <taxon>Basidiomycota</taxon>
        <taxon>Pucciniomycotina</taxon>
        <taxon>Pucciniomycetes</taxon>
        <taxon>Pucciniales</taxon>
        <taxon>Pucciniaceae</taxon>
        <taxon>Puccinia</taxon>
    </lineage>
</organism>
<protein>
    <recommendedName>
        <fullName evidence="7">Protein kinase domain-containing protein</fullName>
    </recommendedName>
</protein>
<keyword evidence="6" id="KW-0812">Transmembrane</keyword>
<dbReference type="InterPro" id="IPR050339">
    <property type="entry name" value="CC_SR_Kinase"/>
</dbReference>
<dbReference type="EMBL" id="AJIL01000008">
    <property type="protein sequence ID" value="KNF05239.1"/>
    <property type="molecule type" value="Genomic_DNA"/>
</dbReference>
<keyword evidence="6" id="KW-0472">Membrane</keyword>
<proteinExistence type="inferred from homology"/>
<dbReference type="PANTHER" id="PTHR11042">
    <property type="entry name" value="EUKARYOTIC TRANSLATION INITIATION FACTOR 2-ALPHA KINASE EIF2-ALPHA KINASE -RELATED"/>
    <property type="match status" value="1"/>
</dbReference>
<dbReference type="STRING" id="1165861.A0A0L0W154"/>
<dbReference type="Gene3D" id="1.10.510.10">
    <property type="entry name" value="Transferase(Phosphotransferase) domain 1"/>
    <property type="match status" value="1"/>
</dbReference>
<dbReference type="PANTHER" id="PTHR11042:SF190">
    <property type="entry name" value="MITOSIS INHIBITOR PROTEIN KINASE MIK1"/>
    <property type="match status" value="1"/>
</dbReference>
<evidence type="ECO:0000256" key="6">
    <source>
        <dbReference type="SAM" id="Phobius"/>
    </source>
</evidence>
<accession>A0A0L0W154</accession>
<dbReference type="InterPro" id="IPR000719">
    <property type="entry name" value="Prot_kinase_dom"/>
</dbReference>
<evidence type="ECO:0000256" key="2">
    <source>
        <dbReference type="ARBA" id="ARBA00022741"/>
    </source>
</evidence>
<name>A0A0L0W154_9BASI</name>
<evidence type="ECO:0000256" key="1">
    <source>
        <dbReference type="ARBA" id="ARBA00022679"/>
    </source>
</evidence>
<dbReference type="SMART" id="SM00220">
    <property type="entry name" value="S_TKc"/>
    <property type="match status" value="1"/>
</dbReference>
<evidence type="ECO:0000313" key="8">
    <source>
        <dbReference type="EMBL" id="KNF05239.1"/>
    </source>
</evidence>
<dbReference type="PROSITE" id="PS00108">
    <property type="entry name" value="PROTEIN_KINASE_ST"/>
    <property type="match status" value="1"/>
</dbReference>
<dbReference type="PROSITE" id="PS50011">
    <property type="entry name" value="PROTEIN_KINASE_DOM"/>
    <property type="match status" value="1"/>
</dbReference>
<dbReference type="SUPFAM" id="SSF56112">
    <property type="entry name" value="Protein kinase-like (PK-like)"/>
    <property type="match status" value="1"/>
</dbReference>
<evidence type="ECO:0000313" key="9">
    <source>
        <dbReference type="Proteomes" id="UP000054564"/>
    </source>
</evidence>
<dbReference type="AlphaFoldDB" id="A0A0L0W154"/>
<dbReference type="GO" id="GO:0004713">
    <property type="term" value="F:protein tyrosine kinase activity"/>
    <property type="evidence" value="ECO:0007669"/>
    <property type="project" value="TreeGrafter"/>
</dbReference>
<keyword evidence="4" id="KW-0067">ATP-binding</keyword>
<dbReference type="GO" id="GO:0005737">
    <property type="term" value="C:cytoplasm"/>
    <property type="evidence" value="ECO:0007669"/>
    <property type="project" value="TreeGrafter"/>
</dbReference>
<gene>
    <name evidence="8" type="ORF">PSTG_01456</name>
</gene>
<comment type="similarity">
    <text evidence="5">Belongs to the protein kinase superfamily. Ser/Thr protein kinase family. GCN2 subfamily.</text>
</comment>
<dbReference type="OrthoDB" id="2505680at2759"/>
<evidence type="ECO:0000256" key="4">
    <source>
        <dbReference type="ARBA" id="ARBA00022840"/>
    </source>
</evidence>
<keyword evidence="6" id="KW-1133">Transmembrane helix</keyword>
<evidence type="ECO:0000256" key="3">
    <source>
        <dbReference type="ARBA" id="ARBA00022777"/>
    </source>
</evidence>
<dbReference type="InterPro" id="IPR008271">
    <property type="entry name" value="Ser/Thr_kinase_AS"/>
</dbReference>
<dbReference type="Proteomes" id="UP000054564">
    <property type="component" value="Unassembled WGS sequence"/>
</dbReference>
<comment type="caution">
    <text evidence="8">The sequence shown here is derived from an EMBL/GenBank/DDBJ whole genome shotgun (WGS) entry which is preliminary data.</text>
</comment>
<dbReference type="Pfam" id="PF00069">
    <property type="entry name" value="Pkinase"/>
    <property type="match status" value="1"/>
</dbReference>
<dbReference type="GO" id="GO:0005524">
    <property type="term" value="F:ATP binding"/>
    <property type="evidence" value="ECO:0007669"/>
    <property type="project" value="UniProtKB-KW"/>
</dbReference>
<keyword evidence="1" id="KW-0808">Transferase</keyword>
<feature type="domain" description="Protein kinase" evidence="7">
    <location>
        <begin position="1"/>
        <end position="219"/>
    </location>
</feature>